<dbReference type="EMBL" id="JARIHO010000018">
    <property type="protein sequence ID" value="KAJ7348113.1"/>
    <property type="molecule type" value="Genomic_DNA"/>
</dbReference>
<feature type="compositionally biased region" description="Basic and acidic residues" evidence="1">
    <location>
        <begin position="39"/>
        <end position="60"/>
    </location>
</feature>
<protein>
    <submittedName>
        <fullName evidence="2">Uncharacterized protein</fullName>
    </submittedName>
</protein>
<proteinExistence type="predicted"/>
<name>A0AAD7A3F8_9AGAR</name>
<accession>A0AAD7A3F8</accession>
<feature type="region of interest" description="Disordered" evidence="1">
    <location>
        <begin position="1"/>
        <end position="69"/>
    </location>
</feature>
<sequence length="419" mass="46680">MPADSTPPAISFPAVKRNSGQKHGEDIHAFMKRRRLHNEKRAQHETSEAKGRRLAQENHAVKGGPPGKKGARVFIWEEEEGGFFIRRACNRTDAAERWDEFTSNQRIYNSFSNQWDLCTALAPNEEAEPDEMYDDDDDYDDSYVQFHQPALPADIIPSIPDVPGQPVAPISSSREMERKACAWAVGNESYTVPDASVLPTFLQHLLEGDLRGFQAELCDLTSPDSDLALEWNVDVEIISQQDKKLYSIRPRGSEAPGPSILLESAATILQIIRLGWGHDFAHLIHELVELGVEFHPSWERPANHVPLAPPSINTLGRRPAGYKPTFVDFGVYVQRRDAFLRSPRGRAALFYGGIVGRLARSAIPDFADIACLDPSEDILKTGACVLSGNREEALWHEALTPDEINLICGVYSVETGTFI</sequence>
<reference evidence="2" key="1">
    <citation type="submission" date="2023-03" db="EMBL/GenBank/DDBJ databases">
        <title>Massive genome expansion in bonnet fungi (Mycena s.s.) driven by repeated elements and novel gene families across ecological guilds.</title>
        <authorList>
            <consortium name="Lawrence Berkeley National Laboratory"/>
            <person name="Harder C.B."/>
            <person name="Miyauchi S."/>
            <person name="Viragh M."/>
            <person name="Kuo A."/>
            <person name="Thoen E."/>
            <person name="Andreopoulos B."/>
            <person name="Lu D."/>
            <person name="Skrede I."/>
            <person name="Drula E."/>
            <person name="Henrissat B."/>
            <person name="Morin E."/>
            <person name="Kohler A."/>
            <person name="Barry K."/>
            <person name="LaButti K."/>
            <person name="Morin E."/>
            <person name="Salamov A."/>
            <person name="Lipzen A."/>
            <person name="Mereny Z."/>
            <person name="Hegedus B."/>
            <person name="Baldrian P."/>
            <person name="Stursova M."/>
            <person name="Weitz H."/>
            <person name="Taylor A."/>
            <person name="Grigoriev I.V."/>
            <person name="Nagy L.G."/>
            <person name="Martin F."/>
            <person name="Kauserud H."/>
        </authorList>
    </citation>
    <scope>NUCLEOTIDE SEQUENCE</scope>
    <source>
        <strain evidence="2">CBHHK002</strain>
    </source>
</reference>
<evidence type="ECO:0000313" key="2">
    <source>
        <dbReference type="EMBL" id="KAJ7348113.1"/>
    </source>
</evidence>
<dbReference type="AlphaFoldDB" id="A0AAD7A3F8"/>
<keyword evidence="3" id="KW-1185">Reference proteome</keyword>
<gene>
    <name evidence="2" type="ORF">DFH08DRAFT_779408</name>
</gene>
<organism evidence="2 3">
    <name type="scientific">Mycena albidolilacea</name>
    <dbReference type="NCBI Taxonomy" id="1033008"/>
    <lineage>
        <taxon>Eukaryota</taxon>
        <taxon>Fungi</taxon>
        <taxon>Dikarya</taxon>
        <taxon>Basidiomycota</taxon>
        <taxon>Agaricomycotina</taxon>
        <taxon>Agaricomycetes</taxon>
        <taxon>Agaricomycetidae</taxon>
        <taxon>Agaricales</taxon>
        <taxon>Marasmiineae</taxon>
        <taxon>Mycenaceae</taxon>
        <taxon>Mycena</taxon>
    </lineage>
</organism>
<dbReference type="Proteomes" id="UP001218218">
    <property type="component" value="Unassembled WGS sequence"/>
</dbReference>
<evidence type="ECO:0000256" key="1">
    <source>
        <dbReference type="SAM" id="MobiDB-lite"/>
    </source>
</evidence>
<evidence type="ECO:0000313" key="3">
    <source>
        <dbReference type="Proteomes" id="UP001218218"/>
    </source>
</evidence>
<comment type="caution">
    <text evidence="2">The sequence shown here is derived from an EMBL/GenBank/DDBJ whole genome shotgun (WGS) entry which is preliminary data.</text>
</comment>